<dbReference type="Pfam" id="PF08308">
    <property type="entry name" value="PEGA"/>
    <property type="match status" value="2"/>
</dbReference>
<feature type="region of interest" description="Disordered" evidence="1">
    <location>
        <begin position="1"/>
        <end position="46"/>
    </location>
</feature>
<protein>
    <recommendedName>
        <fullName evidence="2">PEGA domain-containing protein</fullName>
    </recommendedName>
</protein>
<dbReference type="InterPro" id="IPR013229">
    <property type="entry name" value="PEGA"/>
</dbReference>
<dbReference type="PANTHER" id="PTHR36194:SF1">
    <property type="entry name" value="S-LAYER-LIKE PROTEIN"/>
    <property type="match status" value="1"/>
</dbReference>
<evidence type="ECO:0000259" key="2">
    <source>
        <dbReference type="Pfam" id="PF08308"/>
    </source>
</evidence>
<accession>Q1D3L6</accession>
<dbReference type="KEGG" id="mxa:MXAN_4589"/>
<evidence type="ECO:0000256" key="1">
    <source>
        <dbReference type="SAM" id="MobiDB-lite"/>
    </source>
</evidence>
<sequence>MLRPGERCAFPTPQATSSPQLPCMRPEGRRAGRRWKAASRKSLRSRTSPLGRRAFIGVHLGRGPPVGSAAAPSPEDAMFVSCLLSVSLALSAGAAPGMPPDTQAPTPSHTLWLVQALYPGQDALLQRTEEGIAALIPQDVQAEQLIGRGALAMHLKGQGGDLRCVSGEARCREPLEAYLESLGLERVVLVQVGQDDAGYRFRAVSVRPGTGARGQAETANPAFEKALAGVLVKFLSLNATVVAETTPAGATVFIDGVKVGSTPFTTEVLPGEHTFRFELASHLPKEETRVMSSRQQVKLDATLEKVPARLVVKAQPEGAEIRVDGQPVGTTAVDQGIQPGTRRVSLTLDGYEPHEVTAEIAPGGTYTLEHALTPTSMQSFKLAMRRRKEATMARQSYLEASFEMQRLTGTSLASQPLSTSEELESLRTRDVRAPGSRNLRGVGVEYGRYGQFFGVMLVGATYASTGDTWTLGIDVPPGVGGVGPDGVSSLDTRVQAVSLRALQPQLRYVLGPVSFAIQVGLEGRGLLVKERAGDAAIFKDGLYALDLHASGQATARIFVYEGLYASVAYQHSFTLLKKIAGTSNIRGGLGYAF</sequence>
<feature type="domain" description="PEGA" evidence="2">
    <location>
        <begin position="240"/>
        <end position="306"/>
    </location>
</feature>
<dbReference type="PANTHER" id="PTHR36194">
    <property type="entry name" value="S-LAYER-LIKE PROTEIN"/>
    <property type="match status" value="1"/>
</dbReference>
<dbReference type="EnsemblBacteria" id="ABF91502">
    <property type="protein sequence ID" value="ABF91502"/>
    <property type="gene ID" value="MXAN_4589"/>
</dbReference>
<name>Q1D3L6_MYXXD</name>
<dbReference type="eggNOG" id="COG1470">
    <property type="taxonomic scope" value="Bacteria"/>
</dbReference>
<feature type="domain" description="PEGA" evidence="2">
    <location>
        <begin position="310"/>
        <end position="375"/>
    </location>
</feature>
<feature type="compositionally biased region" description="Basic residues" evidence="1">
    <location>
        <begin position="31"/>
        <end position="44"/>
    </location>
</feature>
<dbReference type="STRING" id="246197.MXAN_4589"/>
<dbReference type="Proteomes" id="UP000002402">
    <property type="component" value="Chromosome"/>
</dbReference>
<evidence type="ECO:0000313" key="4">
    <source>
        <dbReference type="Proteomes" id="UP000002402"/>
    </source>
</evidence>
<proteinExistence type="predicted"/>
<dbReference type="EMBL" id="CP000113">
    <property type="protein sequence ID" value="ABF91502.1"/>
    <property type="molecule type" value="Genomic_DNA"/>
</dbReference>
<dbReference type="OrthoDB" id="5378458at2"/>
<dbReference type="AlphaFoldDB" id="Q1D3L6"/>
<gene>
    <name evidence="3" type="ordered locus">MXAN_4589</name>
</gene>
<evidence type="ECO:0000313" key="3">
    <source>
        <dbReference type="EMBL" id="ABF91502.1"/>
    </source>
</evidence>
<organism evidence="3 4">
    <name type="scientific">Myxococcus xanthus (strain DK1622)</name>
    <dbReference type="NCBI Taxonomy" id="246197"/>
    <lineage>
        <taxon>Bacteria</taxon>
        <taxon>Pseudomonadati</taxon>
        <taxon>Myxococcota</taxon>
        <taxon>Myxococcia</taxon>
        <taxon>Myxococcales</taxon>
        <taxon>Cystobacterineae</taxon>
        <taxon>Myxococcaceae</taxon>
        <taxon>Myxococcus</taxon>
    </lineage>
</organism>
<reference evidence="3 4" key="1">
    <citation type="journal article" date="2006" name="Proc. Natl. Acad. Sci. U.S.A.">
        <title>Evolution of sensory complexity recorded in a myxobacterial genome.</title>
        <authorList>
            <person name="Goldman B.S."/>
            <person name="Nierman W.C."/>
            <person name="Kaiser D."/>
            <person name="Slater S.C."/>
            <person name="Durkin A.S."/>
            <person name="Eisen J.A."/>
            <person name="Ronning C.M."/>
            <person name="Barbazuk W.B."/>
            <person name="Blanchard M."/>
            <person name="Field C."/>
            <person name="Halling C."/>
            <person name="Hinkle G."/>
            <person name="Iartchuk O."/>
            <person name="Kim H.S."/>
            <person name="Mackenzie C."/>
            <person name="Madupu R."/>
            <person name="Miller N."/>
            <person name="Shvartsbeyn A."/>
            <person name="Sullivan S.A."/>
            <person name="Vaudin M."/>
            <person name="Wiegand R."/>
            <person name="Kaplan H.B."/>
        </authorList>
    </citation>
    <scope>NUCLEOTIDE SEQUENCE [LARGE SCALE GENOMIC DNA]</scope>
    <source>
        <strain evidence="4">DK1622</strain>
    </source>
</reference>
<dbReference type="HOGENOM" id="CLU_527673_0_0_7"/>
<keyword evidence="4" id="KW-1185">Reference proteome</keyword>